<evidence type="ECO:0000313" key="1">
    <source>
        <dbReference type="EMBL" id="SEA95013.1"/>
    </source>
</evidence>
<organism evidence="1 2">
    <name type="scientific">Pedobacter hartonius</name>
    <dbReference type="NCBI Taxonomy" id="425514"/>
    <lineage>
        <taxon>Bacteria</taxon>
        <taxon>Pseudomonadati</taxon>
        <taxon>Bacteroidota</taxon>
        <taxon>Sphingobacteriia</taxon>
        <taxon>Sphingobacteriales</taxon>
        <taxon>Sphingobacteriaceae</taxon>
        <taxon>Pedobacter</taxon>
    </lineage>
</organism>
<accession>A0A1H4FCF3</accession>
<dbReference type="AlphaFoldDB" id="A0A1H4FCF3"/>
<evidence type="ECO:0000313" key="2">
    <source>
        <dbReference type="Proteomes" id="UP000198850"/>
    </source>
</evidence>
<keyword evidence="2" id="KW-1185">Reference proteome</keyword>
<gene>
    <name evidence="1" type="ORF">SAMN05443550_107133</name>
</gene>
<dbReference type="Proteomes" id="UP000198850">
    <property type="component" value="Unassembled WGS sequence"/>
</dbReference>
<name>A0A1H4FCF3_9SPHI</name>
<protein>
    <submittedName>
        <fullName evidence="1">Uncharacterized protein</fullName>
    </submittedName>
</protein>
<proteinExistence type="predicted"/>
<dbReference type="EMBL" id="FNRA01000007">
    <property type="protein sequence ID" value="SEA95013.1"/>
    <property type="molecule type" value="Genomic_DNA"/>
</dbReference>
<sequence>MLRERDLKMIYSIKLYNFDANYYVRYGVVDNDEAPILF</sequence>
<reference evidence="1 2" key="1">
    <citation type="submission" date="2016-10" db="EMBL/GenBank/DDBJ databases">
        <authorList>
            <person name="de Groot N.N."/>
        </authorList>
    </citation>
    <scope>NUCLEOTIDE SEQUENCE [LARGE SCALE GENOMIC DNA]</scope>
    <source>
        <strain evidence="1 2">DSM 19033</strain>
    </source>
</reference>